<organism evidence="2 3">
    <name type="scientific">Cenarchaeum symbiosum (strain A)</name>
    <dbReference type="NCBI Taxonomy" id="414004"/>
    <lineage>
        <taxon>Archaea</taxon>
        <taxon>Nitrososphaerota</taxon>
        <taxon>Candidatus Cenarchaeales</taxon>
        <taxon>Candidatus Cenarchaeaceae</taxon>
        <taxon>Candidatus Cenarchaeum</taxon>
    </lineage>
</organism>
<gene>
    <name evidence="2" type="ordered locus">CENSYa_0743</name>
</gene>
<dbReference type="EMBL" id="DP000238">
    <property type="protein sequence ID" value="ABK77376.1"/>
    <property type="molecule type" value="Genomic_DNA"/>
</dbReference>
<sequence>MNKNQGPHAARYRPGKGANGRGLRAGPGSPVLHVRPAHPRGGGALTSTDLARAQLARVVELFSSEDLTTSIEKLYLEGDGTRPSRKWTFSNRMLMMVQGTMDARGYRQWQQAGRHVKRGSKAIYILGPVTRKVRDADDPDKDGVVVVGFRGIPVFRYEDTDGEPLNEVRGAPRGMPPLHGVAEGWGMTVRYDESEDGEYGSFSQKGNEIRLCTDDVAVFFHELAHKAHSRFERLKGGQDPEQEAIAQLSACVLARMYGYDDDAFSYTYIKQYAEARTPEQVGRFCYKVLNKVERVLDMILGEDGAGGGGGPGTAGAEGAAPEAAP</sequence>
<reference evidence="2 3" key="1">
    <citation type="journal article" date="2006" name="Proc. Natl. Acad. Sci. U.S.A.">
        <title>Genomic analysis of the uncultivated marine crenarchaeote Cenarchaeum symbiosum.</title>
        <authorList>
            <person name="Hallam S.J."/>
            <person name="Konstantinidis K.T."/>
            <person name="Putnam N."/>
            <person name="Schleper C."/>
            <person name="Watanabe Y."/>
            <person name="Sugahara J."/>
            <person name="Preston C."/>
            <person name="de la Torre J."/>
            <person name="Richardson P.M."/>
            <person name="DeLong E.F."/>
        </authorList>
    </citation>
    <scope>NUCLEOTIDE SEQUENCE [LARGE SCALE GENOMIC DNA]</scope>
    <source>
        <strain evidence="3">A</strain>
    </source>
</reference>
<feature type="compositionally biased region" description="Gly residues" evidence="1">
    <location>
        <begin position="306"/>
        <end position="315"/>
    </location>
</feature>
<name>A0RVK9_CENSY</name>
<feature type="region of interest" description="Disordered" evidence="1">
    <location>
        <begin position="306"/>
        <end position="325"/>
    </location>
</feature>
<dbReference type="STRING" id="414004.CENSYa_0743"/>
<feature type="compositionally biased region" description="Low complexity" evidence="1">
    <location>
        <begin position="316"/>
        <end position="325"/>
    </location>
</feature>
<dbReference type="Proteomes" id="UP000000758">
    <property type="component" value="Chromosome"/>
</dbReference>
<evidence type="ECO:0000313" key="3">
    <source>
        <dbReference type="Proteomes" id="UP000000758"/>
    </source>
</evidence>
<dbReference type="EnsemblBacteria" id="ABK77376">
    <property type="protein sequence ID" value="ABK77376"/>
    <property type="gene ID" value="CENSYa_0743"/>
</dbReference>
<protein>
    <recommendedName>
        <fullName evidence="4">Antirestriction protein</fullName>
    </recommendedName>
</protein>
<keyword evidence="3" id="KW-1185">Reference proteome</keyword>
<proteinExistence type="predicted"/>
<dbReference type="AlphaFoldDB" id="A0RVK9"/>
<evidence type="ECO:0000313" key="2">
    <source>
        <dbReference type="EMBL" id="ABK77376.1"/>
    </source>
</evidence>
<accession>A0RVK9</accession>
<evidence type="ECO:0000256" key="1">
    <source>
        <dbReference type="SAM" id="MobiDB-lite"/>
    </source>
</evidence>
<dbReference type="HOGENOM" id="CLU_965951_0_0_2"/>
<dbReference type="KEGG" id="csy:CENSYa_0743"/>
<feature type="region of interest" description="Disordered" evidence="1">
    <location>
        <begin position="1"/>
        <end position="42"/>
    </location>
</feature>
<evidence type="ECO:0008006" key="4">
    <source>
        <dbReference type="Google" id="ProtNLM"/>
    </source>
</evidence>